<feature type="compositionally biased region" description="Polar residues" evidence="1">
    <location>
        <begin position="1"/>
        <end position="12"/>
    </location>
</feature>
<sequence length="306" mass="34134">MDSRPVTTSDIAQASAHGKAMLDRLESTPATTRKTAPFTEPAGASVHSSIPSIKVVRARVAQNSTSSTNSSPLVVHLQRAPQYSATARIVCLILHPRLIKVLFRDGPQPTVPDTLPCPEEVTECCNLPVTIEGDFDAHMEEFDRNADRMGRVRHDCVECTRLRDVGWVFVRTHEDPEEWLQVALQEVGKGRNAKRRRAILSRVHSKTLAGAPRCRASRSCSTSREREREEEVHELPHPRPQQQGRRAVPDLCARFTVLLGARGTAKPRCSKRHSGTQETSEQERLGRLFPVHHVSNSAHKRHVTGD</sequence>
<evidence type="ECO:0000313" key="3">
    <source>
        <dbReference type="Proteomes" id="UP000821853"/>
    </source>
</evidence>
<gene>
    <name evidence="2" type="ORF">HPB48_027130</name>
</gene>
<dbReference type="Proteomes" id="UP000821853">
    <property type="component" value="Unassembled WGS sequence"/>
</dbReference>
<feature type="region of interest" description="Disordered" evidence="1">
    <location>
        <begin position="1"/>
        <end position="20"/>
    </location>
</feature>
<comment type="caution">
    <text evidence="2">The sequence shown here is derived from an EMBL/GenBank/DDBJ whole genome shotgun (WGS) entry which is preliminary data.</text>
</comment>
<accession>A0A9J6HBG4</accession>
<feature type="compositionally biased region" description="Low complexity" evidence="1">
    <location>
        <begin position="213"/>
        <end position="222"/>
    </location>
</feature>
<protein>
    <submittedName>
        <fullName evidence="2">Uncharacterized protein</fullName>
    </submittedName>
</protein>
<feature type="region of interest" description="Disordered" evidence="1">
    <location>
        <begin position="213"/>
        <end position="247"/>
    </location>
</feature>
<proteinExistence type="predicted"/>
<reference evidence="2 3" key="1">
    <citation type="journal article" date="2020" name="Cell">
        <title>Large-Scale Comparative Analyses of Tick Genomes Elucidate Their Genetic Diversity and Vector Capacities.</title>
        <authorList>
            <consortium name="Tick Genome and Microbiome Consortium (TIGMIC)"/>
            <person name="Jia N."/>
            <person name="Wang J."/>
            <person name="Shi W."/>
            <person name="Du L."/>
            <person name="Sun Y."/>
            <person name="Zhan W."/>
            <person name="Jiang J.F."/>
            <person name="Wang Q."/>
            <person name="Zhang B."/>
            <person name="Ji P."/>
            <person name="Bell-Sakyi L."/>
            <person name="Cui X.M."/>
            <person name="Yuan T.T."/>
            <person name="Jiang B.G."/>
            <person name="Yang W.F."/>
            <person name="Lam T.T."/>
            <person name="Chang Q.C."/>
            <person name="Ding S.J."/>
            <person name="Wang X.J."/>
            <person name="Zhu J.G."/>
            <person name="Ruan X.D."/>
            <person name="Zhao L."/>
            <person name="Wei J.T."/>
            <person name="Ye R.Z."/>
            <person name="Que T.C."/>
            <person name="Du C.H."/>
            <person name="Zhou Y.H."/>
            <person name="Cheng J.X."/>
            <person name="Dai P.F."/>
            <person name="Guo W.B."/>
            <person name="Han X.H."/>
            <person name="Huang E.J."/>
            <person name="Li L.F."/>
            <person name="Wei W."/>
            <person name="Gao Y.C."/>
            <person name="Liu J.Z."/>
            <person name="Shao H.Z."/>
            <person name="Wang X."/>
            <person name="Wang C.C."/>
            <person name="Yang T.C."/>
            <person name="Huo Q.B."/>
            <person name="Li W."/>
            <person name="Chen H.Y."/>
            <person name="Chen S.E."/>
            <person name="Zhou L.G."/>
            <person name="Ni X.B."/>
            <person name="Tian J.H."/>
            <person name="Sheng Y."/>
            <person name="Liu T."/>
            <person name="Pan Y.S."/>
            <person name="Xia L.Y."/>
            <person name="Li J."/>
            <person name="Zhao F."/>
            <person name="Cao W.C."/>
        </authorList>
    </citation>
    <scope>NUCLEOTIDE SEQUENCE [LARGE SCALE GENOMIC DNA]</scope>
    <source>
        <strain evidence="2">HaeL-2018</strain>
    </source>
</reference>
<dbReference type="AlphaFoldDB" id="A0A9J6HBG4"/>
<name>A0A9J6HBG4_HAELO</name>
<evidence type="ECO:0000256" key="1">
    <source>
        <dbReference type="SAM" id="MobiDB-lite"/>
    </source>
</evidence>
<organism evidence="2 3">
    <name type="scientific">Haemaphysalis longicornis</name>
    <name type="common">Bush tick</name>
    <dbReference type="NCBI Taxonomy" id="44386"/>
    <lineage>
        <taxon>Eukaryota</taxon>
        <taxon>Metazoa</taxon>
        <taxon>Ecdysozoa</taxon>
        <taxon>Arthropoda</taxon>
        <taxon>Chelicerata</taxon>
        <taxon>Arachnida</taxon>
        <taxon>Acari</taxon>
        <taxon>Parasitiformes</taxon>
        <taxon>Ixodida</taxon>
        <taxon>Ixodoidea</taxon>
        <taxon>Ixodidae</taxon>
        <taxon>Haemaphysalinae</taxon>
        <taxon>Haemaphysalis</taxon>
    </lineage>
</organism>
<dbReference type="EMBL" id="JABSTR010003857">
    <property type="protein sequence ID" value="KAH9385091.1"/>
    <property type="molecule type" value="Genomic_DNA"/>
</dbReference>
<evidence type="ECO:0000313" key="2">
    <source>
        <dbReference type="EMBL" id="KAH9385091.1"/>
    </source>
</evidence>
<dbReference type="VEuPathDB" id="VectorBase:HLOH_051815"/>
<feature type="region of interest" description="Disordered" evidence="1">
    <location>
        <begin position="264"/>
        <end position="286"/>
    </location>
</feature>
<keyword evidence="3" id="KW-1185">Reference proteome</keyword>
<feature type="compositionally biased region" description="Basic and acidic residues" evidence="1">
    <location>
        <begin position="223"/>
        <end position="237"/>
    </location>
</feature>